<dbReference type="SUPFAM" id="SSF53254">
    <property type="entry name" value="Phosphoglycerate mutase-like"/>
    <property type="match status" value="1"/>
</dbReference>
<reference evidence="1" key="1">
    <citation type="submission" date="2018-10" db="EMBL/GenBank/DDBJ databases">
        <authorList>
            <person name="Plewniak F."/>
        </authorList>
    </citation>
    <scope>NUCLEOTIDE SEQUENCE</scope>
</reference>
<dbReference type="InterPro" id="IPR013078">
    <property type="entry name" value="His_Pase_superF_clade-1"/>
</dbReference>
<dbReference type="PANTHER" id="PTHR48100">
    <property type="entry name" value="BROAD-SPECIFICITY PHOSPHATASE YOR283W-RELATED"/>
    <property type="match status" value="1"/>
</dbReference>
<name>A0A3P3ZR21_9ZZZZ</name>
<dbReference type="Gene3D" id="3.40.50.1240">
    <property type="entry name" value="Phosphoglycerate mutase-like"/>
    <property type="match status" value="1"/>
</dbReference>
<sequence>MIFSLLRHGDTGHSGFRGRLDDPLTALGWQQMEQSVALWRGDRILCSPRERCQRFAKNMATRLRLPLTVDERFSELDFGLWEGHTAAELIQKDPQTLAAFWRDPWQHPPPEGETLEHFCERVEAGWIELGQQCAGQTVLLITHGGVIRLLHHRLNQTRRSDFLTYPVPHGSLHVVNDWTKNESHPA</sequence>
<dbReference type="GO" id="GO:0005737">
    <property type="term" value="C:cytoplasm"/>
    <property type="evidence" value="ECO:0007669"/>
    <property type="project" value="TreeGrafter"/>
</dbReference>
<gene>
    <name evidence="1" type="primary">pspB</name>
    <name evidence="1" type="ORF">CARN8_6310006</name>
</gene>
<dbReference type="Pfam" id="PF00300">
    <property type="entry name" value="His_Phos_1"/>
    <property type="match status" value="1"/>
</dbReference>
<dbReference type="EC" id="3.1.3.3" evidence="1"/>
<dbReference type="AlphaFoldDB" id="A0A3P3ZR21"/>
<dbReference type="InterPro" id="IPR029033">
    <property type="entry name" value="His_PPase_superfam"/>
</dbReference>
<accession>A0A3P3ZR21</accession>
<organism evidence="1">
    <name type="scientific">mine drainage metagenome</name>
    <dbReference type="NCBI Taxonomy" id="410659"/>
    <lineage>
        <taxon>unclassified sequences</taxon>
        <taxon>metagenomes</taxon>
        <taxon>ecological metagenomes</taxon>
    </lineage>
</organism>
<proteinExistence type="predicted"/>
<evidence type="ECO:0000313" key="1">
    <source>
        <dbReference type="EMBL" id="VAY89373.1"/>
    </source>
</evidence>
<keyword evidence="1" id="KW-0378">Hydrolase</keyword>
<dbReference type="SMART" id="SM00855">
    <property type="entry name" value="PGAM"/>
    <property type="match status" value="1"/>
</dbReference>
<dbReference type="PANTHER" id="PTHR48100:SF1">
    <property type="entry name" value="HISTIDINE PHOSPHATASE FAMILY PROTEIN-RELATED"/>
    <property type="match status" value="1"/>
</dbReference>
<dbReference type="GO" id="GO:0016791">
    <property type="term" value="F:phosphatase activity"/>
    <property type="evidence" value="ECO:0007669"/>
    <property type="project" value="TreeGrafter"/>
</dbReference>
<protein>
    <submittedName>
        <fullName evidence="1">Putative phosphoserine phosphatase 2</fullName>
        <ecNumber evidence="1">3.1.3.3</ecNumber>
    </submittedName>
</protein>
<dbReference type="CDD" id="cd07067">
    <property type="entry name" value="HP_PGM_like"/>
    <property type="match status" value="1"/>
</dbReference>
<dbReference type="InterPro" id="IPR050275">
    <property type="entry name" value="PGM_Phosphatase"/>
</dbReference>
<dbReference type="EMBL" id="UOYP01000592">
    <property type="protein sequence ID" value="VAY89373.1"/>
    <property type="molecule type" value="Genomic_DNA"/>
</dbReference>